<dbReference type="SUPFAM" id="SSF52540">
    <property type="entry name" value="P-loop containing nucleoside triphosphate hydrolases"/>
    <property type="match status" value="1"/>
</dbReference>
<dbReference type="Proteomes" id="UP000321933">
    <property type="component" value="Unassembled WGS sequence"/>
</dbReference>
<organism evidence="4 5">
    <name type="scientific">Parahaliea aestuarii</name>
    <dbReference type="NCBI Taxonomy" id="1852021"/>
    <lineage>
        <taxon>Bacteria</taxon>
        <taxon>Pseudomonadati</taxon>
        <taxon>Pseudomonadota</taxon>
        <taxon>Gammaproteobacteria</taxon>
        <taxon>Cellvibrionales</taxon>
        <taxon>Halieaceae</taxon>
        <taxon>Parahaliea</taxon>
    </lineage>
</organism>
<sequence length="433" mass="47442">MKQQGLWDVEGSGIAHRGGAKAGYVLDNMEGAVDRAAFLAKTHMPIAIIGARGTGKMYVARVVHQESGGLPGHFVAIDCREFRNCDNANRAISATLAASRDKTLVFKYPHLMCADAQLRLARQLRSRTLLLDGHPPRPLSGARFVALLPDSIERLVRTRQLQEPLATVFAGYPIYVPPIRDRQRAVLRWADKILQQECEDRELDPHRFTPEAEGAMLAHTWEGNISEMRQRIGQALTQAEGARVRPADLGLLGAAQDVERPLLEPIVDGFGGELSSLGRYRPSAAEALEQMLAEALHHALSGDVPAPLGQWLEDEIVVAVIADCGGRLARAARRLGTNSRNLQRWQPRIGERAAARGDSMLWKNMDTLVRNWLAEGCDGTADPLSWARTLVLKQLENQGSGVAVKQRAAAAGVSVPTYNKRLKQAREAEVSHG</sequence>
<keyword evidence="5" id="KW-1185">Reference proteome</keyword>
<keyword evidence="1" id="KW-0547">Nucleotide-binding</keyword>
<dbReference type="InterPro" id="IPR058031">
    <property type="entry name" value="AAA_lid_NorR"/>
</dbReference>
<dbReference type="EMBL" id="VRYZ01000003">
    <property type="protein sequence ID" value="TXS92350.1"/>
    <property type="molecule type" value="Genomic_DNA"/>
</dbReference>
<reference evidence="4 5" key="1">
    <citation type="submission" date="2019-08" db="EMBL/GenBank/DDBJ databases">
        <title>Parahaliea maris sp. nov., isolated from the surface seawater.</title>
        <authorList>
            <person name="Liu Y."/>
        </authorList>
    </citation>
    <scope>NUCLEOTIDE SEQUENCE [LARGE SCALE GENOMIC DNA]</scope>
    <source>
        <strain evidence="4 5">S2-26</strain>
    </source>
</reference>
<proteinExistence type="predicted"/>
<dbReference type="Pfam" id="PF00158">
    <property type="entry name" value="Sigma54_activat"/>
    <property type="match status" value="1"/>
</dbReference>
<dbReference type="GO" id="GO:0006355">
    <property type="term" value="P:regulation of DNA-templated transcription"/>
    <property type="evidence" value="ECO:0007669"/>
    <property type="project" value="InterPro"/>
</dbReference>
<evidence type="ECO:0000256" key="2">
    <source>
        <dbReference type="ARBA" id="ARBA00022840"/>
    </source>
</evidence>
<comment type="caution">
    <text evidence="4">The sequence shown here is derived from an EMBL/GenBank/DDBJ whole genome shotgun (WGS) entry which is preliminary data.</text>
</comment>
<evidence type="ECO:0000256" key="1">
    <source>
        <dbReference type="ARBA" id="ARBA00022741"/>
    </source>
</evidence>
<dbReference type="Gene3D" id="1.10.8.60">
    <property type="match status" value="1"/>
</dbReference>
<evidence type="ECO:0000259" key="3">
    <source>
        <dbReference type="PROSITE" id="PS50045"/>
    </source>
</evidence>
<gene>
    <name evidence="4" type="ORF">FVW59_07960</name>
</gene>
<dbReference type="InterPro" id="IPR027417">
    <property type="entry name" value="P-loop_NTPase"/>
</dbReference>
<feature type="domain" description="Sigma-54 factor interaction" evidence="3">
    <location>
        <begin position="29"/>
        <end position="237"/>
    </location>
</feature>
<protein>
    <recommendedName>
        <fullName evidence="3">Sigma-54 factor interaction domain-containing protein</fullName>
    </recommendedName>
</protein>
<accession>A0A5C8ZXV8</accession>
<dbReference type="PROSITE" id="PS50045">
    <property type="entry name" value="SIGMA54_INTERACT_4"/>
    <property type="match status" value="1"/>
</dbReference>
<name>A0A5C8ZXV8_9GAMM</name>
<dbReference type="PANTHER" id="PTHR32071">
    <property type="entry name" value="TRANSCRIPTIONAL REGULATORY PROTEIN"/>
    <property type="match status" value="1"/>
</dbReference>
<dbReference type="RefSeq" id="WP_148063725.1">
    <property type="nucleotide sequence ID" value="NZ_VRYZ01000003.1"/>
</dbReference>
<dbReference type="Gene3D" id="3.40.50.300">
    <property type="entry name" value="P-loop containing nucleotide triphosphate hydrolases"/>
    <property type="match status" value="1"/>
</dbReference>
<evidence type="ECO:0000313" key="5">
    <source>
        <dbReference type="Proteomes" id="UP000321933"/>
    </source>
</evidence>
<dbReference type="OrthoDB" id="5716361at2"/>
<dbReference type="GO" id="GO:0005524">
    <property type="term" value="F:ATP binding"/>
    <property type="evidence" value="ECO:0007669"/>
    <property type="project" value="UniProtKB-KW"/>
</dbReference>
<evidence type="ECO:0000313" key="4">
    <source>
        <dbReference type="EMBL" id="TXS92350.1"/>
    </source>
</evidence>
<dbReference type="Pfam" id="PF25601">
    <property type="entry name" value="AAA_lid_14"/>
    <property type="match status" value="1"/>
</dbReference>
<keyword evidence="2" id="KW-0067">ATP-binding</keyword>
<dbReference type="InterPro" id="IPR002078">
    <property type="entry name" value="Sigma_54_int"/>
</dbReference>
<dbReference type="AlphaFoldDB" id="A0A5C8ZXV8"/>